<dbReference type="HOGENOM" id="CLU_3106231_0_0_1"/>
<dbReference type="GeneID" id="24411951"/>
<evidence type="ECO:0000256" key="1">
    <source>
        <dbReference type="SAM" id="MobiDB-lite"/>
    </source>
</evidence>
<evidence type="ECO:0000313" key="2">
    <source>
        <dbReference type="EMBL" id="EFQ31442.1"/>
    </source>
</evidence>
<dbReference type="VEuPathDB" id="FungiDB:GLRG_06586"/>
<feature type="compositionally biased region" description="Basic residues" evidence="1">
    <location>
        <begin position="1"/>
        <end position="20"/>
    </location>
</feature>
<protein>
    <submittedName>
        <fullName evidence="2">Uncharacterized protein</fullName>
    </submittedName>
</protein>
<dbReference type="RefSeq" id="XP_008095462.1">
    <property type="nucleotide sequence ID" value="XM_008097271.1"/>
</dbReference>
<dbReference type="AlphaFoldDB" id="E3QKQ4"/>
<feature type="region of interest" description="Disordered" evidence="1">
    <location>
        <begin position="1"/>
        <end position="33"/>
    </location>
</feature>
<name>E3QKQ4_COLGM</name>
<evidence type="ECO:0000313" key="3">
    <source>
        <dbReference type="Proteomes" id="UP000008782"/>
    </source>
</evidence>
<dbReference type="Proteomes" id="UP000008782">
    <property type="component" value="Unassembled WGS sequence"/>
</dbReference>
<reference evidence="3" key="1">
    <citation type="journal article" date="2012" name="Nat. Genet.">
        <title>Lifestyle transitions in plant pathogenic Colletotrichum fungi deciphered by genome and transcriptome analyses.</title>
        <authorList>
            <person name="O'Connell R.J."/>
            <person name="Thon M.R."/>
            <person name="Hacquard S."/>
            <person name="Amyotte S.G."/>
            <person name="Kleemann J."/>
            <person name="Torres M.F."/>
            <person name="Damm U."/>
            <person name="Buiate E.A."/>
            <person name="Epstein L."/>
            <person name="Alkan N."/>
            <person name="Altmueller J."/>
            <person name="Alvarado-Balderrama L."/>
            <person name="Bauser C.A."/>
            <person name="Becker C."/>
            <person name="Birren B.W."/>
            <person name="Chen Z."/>
            <person name="Choi J."/>
            <person name="Crouch J.A."/>
            <person name="Duvick J.P."/>
            <person name="Farman M.A."/>
            <person name="Gan P."/>
            <person name="Heiman D."/>
            <person name="Henrissat B."/>
            <person name="Howard R.J."/>
            <person name="Kabbage M."/>
            <person name="Koch C."/>
            <person name="Kracher B."/>
            <person name="Kubo Y."/>
            <person name="Law A.D."/>
            <person name="Lebrun M.-H."/>
            <person name="Lee Y.-H."/>
            <person name="Miyara I."/>
            <person name="Moore N."/>
            <person name="Neumann U."/>
            <person name="Nordstroem K."/>
            <person name="Panaccione D.G."/>
            <person name="Panstruga R."/>
            <person name="Place M."/>
            <person name="Proctor R.H."/>
            <person name="Prusky D."/>
            <person name="Rech G."/>
            <person name="Reinhardt R."/>
            <person name="Rollins J.A."/>
            <person name="Rounsley S."/>
            <person name="Schardl C.L."/>
            <person name="Schwartz D.C."/>
            <person name="Shenoy N."/>
            <person name="Shirasu K."/>
            <person name="Sikhakolli U.R."/>
            <person name="Stueber K."/>
            <person name="Sukno S.A."/>
            <person name="Sweigard J.A."/>
            <person name="Takano Y."/>
            <person name="Takahara H."/>
            <person name="Trail F."/>
            <person name="van der Does H.C."/>
            <person name="Voll L.M."/>
            <person name="Will I."/>
            <person name="Young S."/>
            <person name="Zeng Q."/>
            <person name="Zhang J."/>
            <person name="Zhou S."/>
            <person name="Dickman M.B."/>
            <person name="Schulze-Lefert P."/>
            <person name="Ver Loren van Themaat E."/>
            <person name="Ma L.-J."/>
            <person name="Vaillancourt L.J."/>
        </authorList>
    </citation>
    <scope>NUCLEOTIDE SEQUENCE [LARGE SCALE GENOMIC DNA]</scope>
    <source>
        <strain evidence="3">M1.001 / M2 / FGSC 10212</strain>
    </source>
</reference>
<keyword evidence="3" id="KW-1185">Reference proteome</keyword>
<feature type="compositionally biased region" description="Basic and acidic residues" evidence="1">
    <location>
        <begin position="21"/>
        <end position="33"/>
    </location>
</feature>
<organism evidence="3">
    <name type="scientific">Colletotrichum graminicola (strain M1.001 / M2 / FGSC 10212)</name>
    <name type="common">Maize anthracnose fungus</name>
    <name type="synonym">Glomerella graminicola</name>
    <dbReference type="NCBI Taxonomy" id="645133"/>
    <lineage>
        <taxon>Eukaryota</taxon>
        <taxon>Fungi</taxon>
        <taxon>Dikarya</taxon>
        <taxon>Ascomycota</taxon>
        <taxon>Pezizomycotina</taxon>
        <taxon>Sordariomycetes</taxon>
        <taxon>Hypocreomycetidae</taxon>
        <taxon>Glomerellales</taxon>
        <taxon>Glomerellaceae</taxon>
        <taxon>Colletotrichum</taxon>
        <taxon>Colletotrichum graminicola species complex</taxon>
    </lineage>
</organism>
<dbReference type="EMBL" id="GG697355">
    <property type="protein sequence ID" value="EFQ31442.1"/>
    <property type="molecule type" value="Genomic_DNA"/>
</dbReference>
<proteinExistence type="predicted"/>
<accession>E3QKQ4</accession>
<sequence>MIRNRNRGGARKLGARRPARLWKEEGRRKRPKLRDVEGAWAKVRVSPSSGT</sequence>
<gene>
    <name evidence="2" type="ORF">GLRG_06586</name>
</gene>